<dbReference type="Proteomes" id="UP000736672">
    <property type="component" value="Unassembled WGS sequence"/>
</dbReference>
<dbReference type="AlphaFoldDB" id="A0A9P9RC13"/>
<comment type="caution">
    <text evidence="1">The sequence shown here is derived from an EMBL/GenBank/DDBJ whole genome shotgun (WGS) entry which is preliminary data.</text>
</comment>
<accession>A0A9P9RC13</accession>
<name>A0A9P9RC13_FUSSL</name>
<sequence>MTKVRRCMNPFLGWVPLRFRFIPVLMTPLLLCFQHVHVIEWSRTVRRCPTNDTIPVLWGCPYRVDKVYRLRPRLCRTLASRSSYRCRNLQTDRCVREPLLLHMPCNSMVSKDIVTIGPTGQLLHISSSCQHGLYIATRPWTTKANSHITSKHSETLVEITRSLRTHVISFRHQTWSRPINLLYTRSYIIQES</sequence>
<evidence type="ECO:0000313" key="2">
    <source>
        <dbReference type="Proteomes" id="UP000736672"/>
    </source>
</evidence>
<gene>
    <name evidence="1" type="ORF">B0J15DRAFT_100812</name>
</gene>
<dbReference type="EMBL" id="JAGTJS010000002">
    <property type="protein sequence ID" value="KAH7273472.1"/>
    <property type="molecule type" value="Genomic_DNA"/>
</dbReference>
<evidence type="ECO:0000313" key="1">
    <source>
        <dbReference type="EMBL" id="KAH7273472.1"/>
    </source>
</evidence>
<organism evidence="1 2">
    <name type="scientific">Fusarium solani</name>
    <name type="common">Filamentous fungus</name>
    <dbReference type="NCBI Taxonomy" id="169388"/>
    <lineage>
        <taxon>Eukaryota</taxon>
        <taxon>Fungi</taxon>
        <taxon>Dikarya</taxon>
        <taxon>Ascomycota</taxon>
        <taxon>Pezizomycotina</taxon>
        <taxon>Sordariomycetes</taxon>
        <taxon>Hypocreomycetidae</taxon>
        <taxon>Hypocreales</taxon>
        <taxon>Nectriaceae</taxon>
        <taxon>Fusarium</taxon>
        <taxon>Fusarium solani species complex</taxon>
    </lineage>
</organism>
<keyword evidence="2" id="KW-1185">Reference proteome</keyword>
<protein>
    <submittedName>
        <fullName evidence="1">Uncharacterized protein</fullName>
    </submittedName>
</protein>
<reference evidence="1" key="1">
    <citation type="journal article" date="2021" name="Nat. Commun.">
        <title>Genetic determinants of endophytism in the Arabidopsis root mycobiome.</title>
        <authorList>
            <person name="Mesny F."/>
            <person name="Miyauchi S."/>
            <person name="Thiergart T."/>
            <person name="Pickel B."/>
            <person name="Atanasova L."/>
            <person name="Karlsson M."/>
            <person name="Huettel B."/>
            <person name="Barry K.W."/>
            <person name="Haridas S."/>
            <person name="Chen C."/>
            <person name="Bauer D."/>
            <person name="Andreopoulos W."/>
            <person name="Pangilinan J."/>
            <person name="LaButti K."/>
            <person name="Riley R."/>
            <person name="Lipzen A."/>
            <person name="Clum A."/>
            <person name="Drula E."/>
            <person name="Henrissat B."/>
            <person name="Kohler A."/>
            <person name="Grigoriev I.V."/>
            <person name="Martin F.M."/>
            <person name="Hacquard S."/>
        </authorList>
    </citation>
    <scope>NUCLEOTIDE SEQUENCE</scope>
    <source>
        <strain evidence="1">FSSC 5 MPI-SDFR-AT-0091</strain>
    </source>
</reference>
<proteinExistence type="predicted"/>